<dbReference type="SUPFAM" id="SSF51445">
    <property type="entry name" value="(Trans)glycosidases"/>
    <property type="match status" value="1"/>
</dbReference>
<keyword evidence="5" id="KW-1185">Reference proteome</keyword>
<keyword evidence="2" id="KW-0378">Hydrolase</keyword>
<dbReference type="PANTHER" id="PTHR11452">
    <property type="entry name" value="ALPHA-GALACTOSIDASE/ALPHA-N-ACETYLGALACTOSAMINIDASE"/>
    <property type="match status" value="1"/>
</dbReference>
<evidence type="ECO:0000313" key="4">
    <source>
        <dbReference type="EMBL" id="RWS04877.1"/>
    </source>
</evidence>
<dbReference type="EMBL" id="NCKV01053310">
    <property type="protein sequence ID" value="RWS04877.1"/>
    <property type="molecule type" value="Genomic_DNA"/>
</dbReference>
<evidence type="ECO:0000256" key="1">
    <source>
        <dbReference type="ARBA" id="ARBA00009743"/>
    </source>
</evidence>
<dbReference type="STRING" id="299467.A0A443QPF4"/>
<dbReference type="InterPro" id="IPR013780">
    <property type="entry name" value="Glyco_hydro_b"/>
</dbReference>
<dbReference type="GO" id="GO:0016139">
    <property type="term" value="P:glycoside catabolic process"/>
    <property type="evidence" value="ECO:0007669"/>
    <property type="project" value="TreeGrafter"/>
</dbReference>
<accession>A0A443QPF4</accession>
<organism evidence="4 5">
    <name type="scientific">Leptotrombidium deliense</name>
    <dbReference type="NCBI Taxonomy" id="299467"/>
    <lineage>
        <taxon>Eukaryota</taxon>
        <taxon>Metazoa</taxon>
        <taxon>Ecdysozoa</taxon>
        <taxon>Arthropoda</taxon>
        <taxon>Chelicerata</taxon>
        <taxon>Arachnida</taxon>
        <taxon>Acari</taxon>
        <taxon>Acariformes</taxon>
        <taxon>Trombidiformes</taxon>
        <taxon>Prostigmata</taxon>
        <taxon>Anystina</taxon>
        <taxon>Parasitengona</taxon>
        <taxon>Trombiculoidea</taxon>
        <taxon>Trombiculidae</taxon>
        <taxon>Leptotrombidium</taxon>
    </lineage>
</organism>
<dbReference type="Pfam" id="PF16499">
    <property type="entry name" value="Melibiase_2"/>
    <property type="match status" value="1"/>
</dbReference>
<name>A0A443QPF4_9ACAR</name>
<evidence type="ECO:0000313" key="5">
    <source>
        <dbReference type="Proteomes" id="UP000288716"/>
    </source>
</evidence>
<dbReference type="Gene3D" id="2.60.40.1180">
    <property type="entry name" value="Golgi alpha-mannosidase II"/>
    <property type="match status" value="1"/>
</dbReference>
<keyword evidence="3" id="KW-0326">Glycosidase</keyword>
<dbReference type="InterPro" id="IPR002241">
    <property type="entry name" value="Glyco_hydro_27"/>
</dbReference>
<dbReference type="Proteomes" id="UP000288716">
    <property type="component" value="Unassembled WGS sequence"/>
</dbReference>
<gene>
    <name evidence="4" type="ORF">B4U80_12619</name>
</gene>
<dbReference type="AlphaFoldDB" id="A0A443QPF4"/>
<dbReference type="Gene3D" id="3.20.20.70">
    <property type="entry name" value="Aldolase class I"/>
    <property type="match status" value="1"/>
</dbReference>
<feature type="non-terminal residue" evidence="4">
    <location>
        <position position="98"/>
    </location>
</feature>
<dbReference type="GO" id="GO:0009311">
    <property type="term" value="P:oligosaccharide metabolic process"/>
    <property type="evidence" value="ECO:0007669"/>
    <property type="project" value="TreeGrafter"/>
</dbReference>
<dbReference type="GO" id="GO:0005737">
    <property type="term" value="C:cytoplasm"/>
    <property type="evidence" value="ECO:0007669"/>
    <property type="project" value="TreeGrafter"/>
</dbReference>
<dbReference type="VEuPathDB" id="VectorBase:LDEU014242"/>
<comment type="caution">
    <text evidence="4">The sequence shown here is derived from an EMBL/GenBank/DDBJ whole genome shotgun (WGS) entry which is preliminary data.</text>
</comment>
<comment type="similarity">
    <text evidence="1">Belongs to the glycosyl hydrolase 27 family.</text>
</comment>
<sequence>MTGLSYEQSKTQMAMWSMFSAPLLMSNNLSAVPKQMKDILQNKHVIAVNQDVFGHMGKRVFNAGGSQVWVKPVSPVVNGHYSVVVVYLNQQTQGVPIY</sequence>
<evidence type="ECO:0000256" key="2">
    <source>
        <dbReference type="ARBA" id="ARBA00022801"/>
    </source>
</evidence>
<dbReference type="OrthoDB" id="5795902at2759"/>
<dbReference type="PANTHER" id="PTHR11452:SF83">
    <property type="entry name" value="ALPHA-GALACTOSIDASE"/>
    <property type="match status" value="1"/>
</dbReference>
<dbReference type="InterPro" id="IPR013785">
    <property type="entry name" value="Aldolase_TIM"/>
</dbReference>
<dbReference type="InterPro" id="IPR017853">
    <property type="entry name" value="GH"/>
</dbReference>
<protein>
    <submittedName>
        <fullName evidence="4">Alpha-N-acetylgalactosaminidase-like protein</fullName>
    </submittedName>
</protein>
<proteinExistence type="inferred from homology"/>
<dbReference type="GO" id="GO:0004557">
    <property type="term" value="F:alpha-galactosidase activity"/>
    <property type="evidence" value="ECO:0007669"/>
    <property type="project" value="TreeGrafter"/>
</dbReference>
<evidence type="ECO:0000256" key="3">
    <source>
        <dbReference type="ARBA" id="ARBA00023295"/>
    </source>
</evidence>
<reference evidence="4 5" key="1">
    <citation type="journal article" date="2018" name="Gigascience">
        <title>Genomes of trombidid mites reveal novel predicted allergens and laterally-transferred genes associated with secondary metabolism.</title>
        <authorList>
            <person name="Dong X."/>
            <person name="Chaisiri K."/>
            <person name="Xia D."/>
            <person name="Armstrong S.D."/>
            <person name="Fang Y."/>
            <person name="Donnelly M.J."/>
            <person name="Kadowaki T."/>
            <person name="McGarry J.W."/>
            <person name="Darby A.C."/>
            <person name="Makepeace B.L."/>
        </authorList>
    </citation>
    <scope>NUCLEOTIDE SEQUENCE [LARGE SCALE GENOMIC DNA]</scope>
    <source>
        <strain evidence="4">UoL-UT</strain>
    </source>
</reference>